<sequence>MYSKSFIYSERSIYLRRQNWQKNAFRPVGPANESGKFGAHIALPVSHCHRWEGRERPKKKIIGGKYRSVEAEQAECAMYMSGSNKNFDDQDTKTKS</sequence>
<name>A0A915HYW1_ROMCU</name>
<keyword evidence="1" id="KW-1185">Reference proteome</keyword>
<accession>A0A915HYW1</accession>
<dbReference type="Proteomes" id="UP000887565">
    <property type="component" value="Unplaced"/>
</dbReference>
<protein>
    <submittedName>
        <fullName evidence="2">Uncharacterized protein</fullName>
    </submittedName>
</protein>
<organism evidence="1 2">
    <name type="scientific">Romanomermis culicivorax</name>
    <name type="common">Nematode worm</name>
    <dbReference type="NCBI Taxonomy" id="13658"/>
    <lineage>
        <taxon>Eukaryota</taxon>
        <taxon>Metazoa</taxon>
        <taxon>Ecdysozoa</taxon>
        <taxon>Nematoda</taxon>
        <taxon>Enoplea</taxon>
        <taxon>Dorylaimia</taxon>
        <taxon>Mermithida</taxon>
        <taxon>Mermithoidea</taxon>
        <taxon>Mermithidae</taxon>
        <taxon>Romanomermis</taxon>
    </lineage>
</organism>
<dbReference type="WBParaSite" id="nRc.2.0.1.t06623-RA">
    <property type="protein sequence ID" value="nRc.2.0.1.t06623-RA"/>
    <property type="gene ID" value="nRc.2.0.1.g06623"/>
</dbReference>
<reference evidence="2" key="1">
    <citation type="submission" date="2022-11" db="UniProtKB">
        <authorList>
            <consortium name="WormBaseParasite"/>
        </authorList>
    </citation>
    <scope>IDENTIFICATION</scope>
</reference>
<evidence type="ECO:0000313" key="2">
    <source>
        <dbReference type="WBParaSite" id="nRc.2.0.1.t06623-RA"/>
    </source>
</evidence>
<evidence type="ECO:0000313" key="1">
    <source>
        <dbReference type="Proteomes" id="UP000887565"/>
    </source>
</evidence>
<proteinExistence type="predicted"/>
<dbReference type="AlphaFoldDB" id="A0A915HYW1"/>